<keyword evidence="2" id="KW-0472">Membrane</keyword>
<keyword evidence="4" id="KW-1185">Reference proteome</keyword>
<proteinExistence type="predicted"/>
<keyword evidence="2" id="KW-1133">Transmembrane helix</keyword>
<feature type="region of interest" description="Disordered" evidence="1">
    <location>
        <begin position="147"/>
        <end position="178"/>
    </location>
</feature>
<gene>
    <name evidence="3" type="ORF">BJY01DRAFT_247451</name>
</gene>
<dbReference type="Proteomes" id="UP001610446">
    <property type="component" value="Unassembled WGS sequence"/>
</dbReference>
<dbReference type="CDD" id="cd12087">
    <property type="entry name" value="TM_EGFR-like"/>
    <property type="match status" value="1"/>
</dbReference>
<dbReference type="EMBL" id="JBFXLU010000067">
    <property type="protein sequence ID" value="KAL2845940.1"/>
    <property type="molecule type" value="Genomic_DNA"/>
</dbReference>
<evidence type="ECO:0000313" key="4">
    <source>
        <dbReference type="Proteomes" id="UP001610446"/>
    </source>
</evidence>
<sequence>MTTYDDFYFTSNLTEYACPGFATSKCPPPRACARDSSTGRIYCCDHKDDGGPGSVCWALGTGELNEPCENGASDLQCRNGDYEWCCLYETEDCTRVREQTNVCWNKETSPLIGLSTDTLNDTYSSLSSAAPTARTWAFDLDSLFPSTSTSATTTPTETSSPPTSPDTESSSSSDSDSLSGGTIAGIVVGVVGAIAIVLVAIFFFLGKRRRQQQDLNTTTTTYTPAGTYPPVEMDNDTRRKEQLFEADGTAVKRVQQHPEELPAS</sequence>
<accession>A0ABR4K0U1</accession>
<feature type="region of interest" description="Disordered" evidence="1">
    <location>
        <begin position="215"/>
        <end position="240"/>
    </location>
</feature>
<dbReference type="PANTHER" id="PTHR16861">
    <property type="entry name" value="GLYCOPROTEIN 38"/>
    <property type="match status" value="1"/>
</dbReference>
<organism evidence="3 4">
    <name type="scientific">Aspergillus pseudoustus</name>
    <dbReference type="NCBI Taxonomy" id="1810923"/>
    <lineage>
        <taxon>Eukaryota</taxon>
        <taxon>Fungi</taxon>
        <taxon>Dikarya</taxon>
        <taxon>Ascomycota</taxon>
        <taxon>Pezizomycotina</taxon>
        <taxon>Eurotiomycetes</taxon>
        <taxon>Eurotiomycetidae</taxon>
        <taxon>Eurotiales</taxon>
        <taxon>Aspergillaceae</taxon>
        <taxon>Aspergillus</taxon>
        <taxon>Aspergillus subgen. Nidulantes</taxon>
    </lineage>
</organism>
<name>A0ABR4K0U1_9EURO</name>
<comment type="caution">
    <text evidence="3">The sequence shown here is derived from an EMBL/GenBank/DDBJ whole genome shotgun (WGS) entry which is preliminary data.</text>
</comment>
<evidence type="ECO:0008006" key="5">
    <source>
        <dbReference type="Google" id="ProtNLM"/>
    </source>
</evidence>
<dbReference type="PANTHER" id="PTHR16861:SF4">
    <property type="entry name" value="SH3 DOMAIN PROTEIN (AFU_ORTHOLOGUE AFUA_1G13610)"/>
    <property type="match status" value="1"/>
</dbReference>
<feature type="compositionally biased region" description="Low complexity" evidence="1">
    <location>
        <begin position="217"/>
        <end position="230"/>
    </location>
</feature>
<evidence type="ECO:0000313" key="3">
    <source>
        <dbReference type="EMBL" id="KAL2845940.1"/>
    </source>
</evidence>
<evidence type="ECO:0000256" key="2">
    <source>
        <dbReference type="SAM" id="Phobius"/>
    </source>
</evidence>
<protein>
    <recommendedName>
        <fullName evidence="5">Mid2 domain-containing protein</fullName>
    </recommendedName>
</protein>
<evidence type="ECO:0000256" key="1">
    <source>
        <dbReference type="SAM" id="MobiDB-lite"/>
    </source>
</evidence>
<reference evidence="3 4" key="1">
    <citation type="submission" date="2024-07" db="EMBL/GenBank/DDBJ databases">
        <title>Section-level genome sequencing and comparative genomics of Aspergillus sections Usti and Cavernicolus.</title>
        <authorList>
            <consortium name="Lawrence Berkeley National Laboratory"/>
            <person name="Nybo J.L."/>
            <person name="Vesth T.C."/>
            <person name="Theobald S."/>
            <person name="Frisvad J.C."/>
            <person name="Larsen T.O."/>
            <person name="Kjaerboelling I."/>
            <person name="Rothschild-Mancinelli K."/>
            <person name="Lyhne E.K."/>
            <person name="Kogle M.E."/>
            <person name="Barry K."/>
            <person name="Clum A."/>
            <person name="Na H."/>
            <person name="Ledsgaard L."/>
            <person name="Lin J."/>
            <person name="Lipzen A."/>
            <person name="Kuo A."/>
            <person name="Riley R."/>
            <person name="Mondo S."/>
            <person name="Labutti K."/>
            <person name="Haridas S."/>
            <person name="Pangalinan J."/>
            <person name="Salamov A.A."/>
            <person name="Simmons B.A."/>
            <person name="Magnuson J.K."/>
            <person name="Chen J."/>
            <person name="Drula E."/>
            <person name="Henrissat B."/>
            <person name="Wiebenga A."/>
            <person name="Lubbers R.J."/>
            <person name="Gomes A.C."/>
            <person name="Makela M.R."/>
            <person name="Stajich J."/>
            <person name="Grigoriev I.V."/>
            <person name="Mortensen U.H."/>
            <person name="De Vries R.P."/>
            <person name="Baker S.E."/>
            <person name="Andersen M.R."/>
        </authorList>
    </citation>
    <scope>NUCLEOTIDE SEQUENCE [LARGE SCALE GENOMIC DNA]</scope>
    <source>
        <strain evidence="3 4">CBS 123904</strain>
    </source>
</reference>
<keyword evidence="2" id="KW-0812">Transmembrane</keyword>
<feature type="transmembrane region" description="Helical" evidence="2">
    <location>
        <begin position="183"/>
        <end position="205"/>
    </location>
</feature>